<reference evidence="6 7" key="1">
    <citation type="submission" date="2015-02" db="EMBL/GenBank/DDBJ databases">
        <title>Draft genome sequences of ten Microbacterium spp. with emphasis on heavy metal contaminated environments.</title>
        <authorList>
            <person name="Corretto E."/>
        </authorList>
    </citation>
    <scope>NUCLEOTIDE SEQUENCE [LARGE SCALE GENOMIC DNA]</scope>
    <source>
        <strain evidence="6 7">DSM 23848</strain>
    </source>
</reference>
<evidence type="ECO:0000256" key="1">
    <source>
        <dbReference type="ARBA" id="ARBA00023015"/>
    </source>
</evidence>
<feature type="region of interest" description="Disordered" evidence="4">
    <location>
        <begin position="112"/>
        <end position="188"/>
    </location>
</feature>
<dbReference type="Pfam" id="PF12833">
    <property type="entry name" value="HTH_18"/>
    <property type="match status" value="1"/>
</dbReference>
<dbReference type="PANTHER" id="PTHR46796:SF13">
    <property type="entry name" value="HTH-TYPE TRANSCRIPTIONAL ACTIVATOR RHAS"/>
    <property type="match status" value="1"/>
</dbReference>
<evidence type="ECO:0000313" key="6">
    <source>
        <dbReference type="EMBL" id="KJL26344.1"/>
    </source>
</evidence>
<evidence type="ECO:0000256" key="2">
    <source>
        <dbReference type="ARBA" id="ARBA00023125"/>
    </source>
</evidence>
<evidence type="ECO:0000259" key="5">
    <source>
        <dbReference type="PROSITE" id="PS01124"/>
    </source>
</evidence>
<evidence type="ECO:0000313" key="7">
    <source>
        <dbReference type="Proteomes" id="UP000033448"/>
    </source>
</evidence>
<dbReference type="Gene3D" id="1.10.10.60">
    <property type="entry name" value="Homeodomain-like"/>
    <property type="match status" value="1"/>
</dbReference>
<dbReference type="GO" id="GO:0003700">
    <property type="term" value="F:DNA-binding transcription factor activity"/>
    <property type="evidence" value="ECO:0007669"/>
    <property type="project" value="InterPro"/>
</dbReference>
<keyword evidence="1" id="KW-0805">Transcription regulation</keyword>
<evidence type="ECO:0000256" key="3">
    <source>
        <dbReference type="ARBA" id="ARBA00023163"/>
    </source>
</evidence>
<comment type="caution">
    <text evidence="6">The sequence shown here is derived from an EMBL/GenBank/DDBJ whole genome shotgun (WGS) entry which is preliminary data.</text>
</comment>
<dbReference type="Proteomes" id="UP000033448">
    <property type="component" value="Unassembled WGS sequence"/>
</dbReference>
<dbReference type="AlphaFoldDB" id="A0A0F0L0Z4"/>
<dbReference type="PROSITE" id="PS01124">
    <property type="entry name" value="HTH_ARAC_FAMILY_2"/>
    <property type="match status" value="1"/>
</dbReference>
<dbReference type="PATRIC" id="fig|582680.7.peg.1098"/>
<keyword evidence="3" id="KW-0804">Transcription</keyword>
<accession>A0A0F0L0Z4</accession>
<dbReference type="EMBL" id="JYIT01000065">
    <property type="protein sequence ID" value="KJL26344.1"/>
    <property type="molecule type" value="Genomic_DNA"/>
</dbReference>
<name>A0A0F0L0Z4_9MICO</name>
<dbReference type="PANTHER" id="PTHR46796">
    <property type="entry name" value="HTH-TYPE TRANSCRIPTIONAL ACTIVATOR RHAS-RELATED"/>
    <property type="match status" value="1"/>
</dbReference>
<dbReference type="InterPro" id="IPR018060">
    <property type="entry name" value="HTH_AraC"/>
</dbReference>
<organism evidence="6 7">
    <name type="scientific">Microbacterium azadirachtae</name>
    <dbReference type="NCBI Taxonomy" id="582680"/>
    <lineage>
        <taxon>Bacteria</taxon>
        <taxon>Bacillati</taxon>
        <taxon>Actinomycetota</taxon>
        <taxon>Actinomycetes</taxon>
        <taxon>Micrococcales</taxon>
        <taxon>Microbacteriaceae</taxon>
        <taxon>Microbacterium</taxon>
    </lineage>
</organism>
<sequence>MALMDAAITSGAVEKVAPSSSLDRAMSLIEKRYADHALSAQAIADDVNVSLRQLERDFAALGRTIRQEIRRMRVLKAVALLRDPSTARMSITCLAQQVGLSNGSSLARAMAAEGLASPRQHRAAASGVEPEANTRHDSISHRNRQNRSLRRSSSPESLYMAEAALPPTYRASRSAASPKLRHQEERRQ</sequence>
<dbReference type="SMART" id="SM00342">
    <property type="entry name" value="HTH_ARAC"/>
    <property type="match status" value="1"/>
</dbReference>
<evidence type="ECO:0000256" key="4">
    <source>
        <dbReference type="SAM" id="MobiDB-lite"/>
    </source>
</evidence>
<keyword evidence="7" id="KW-1185">Reference proteome</keyword>
<gene>
    <name evidence="6" type="ORF">RL72_01060</name>
</gene>
<feature type="domain" description="HTH araC/xylS-type" evidence="5">
    <location>
        <begin position="23"/>
        <end position="124"/>
    </location>
</feature>
<feature type="compositionally biased region" description="Basic residues" evidence="4">
    <location>
        <begin position="141"/>
        <end position="150"/>
    </location>
</feature>
<protein>
    <submittedName>
        <fullName evidence="6">DNA-binding transcriptional activator FeaR</fullName>
    </submittedName>
</protein>
<dbReference type="InterPro" id="IPR050204">
    <property type="entry name" value="AraC_XylS_family_regulators"/>
</dbReference>
<dbReference type="GO" id="GO:0043565">
    <property type="term" value="F:sequence-specific DNA binding"/>
    <property type="evidence" value="ECO:0007669"/>
    <property type="project" value="InterPro"/>
</dbReference>
<keyword evidence="2 6" id="KW-0238">DNA-binding</keyword>
<proteinExistence type="predicted"/>